<keyword evidence="6" id="KW-1185">Reference proteome</keyword>
<evidence type="ECO:0000256" key="3">
    <source>
        <dbReference type="SAM" id="Coils"/>
    </source>
</evidence>
<reference evidence="5" key="2">
    <citation type="submission" date="2025-08" db="UniProtKB">
        <authorList>
            <consortium name="Ensembl"/>
        </authorList>
    </citation>
    <scope>IDENTIFICATION</scope>
</reference>
<sequence>MADRQASYGNEDSVGKQLDNIKKNSRTIKGSLTRYIINTKTLIDHDRLKRERFGEEDKSKPHKTILLVGETGTGKSTLINAIINYMLGVKWENRIWCEIIETKENQTKSQTSAVTVYDVFVEESPFSLTVIDTPGYGSTEGKEDDFHVTETLHELLKSEDGVKEIDLVCLVVSSNTARLTDRQLYVFDSILSLFGIDVERNIVLLITHAPKKPKNALEAIKESNIRCAKSGEEPVYFKFDNSHCEDFNEDDDKNAWDKNEENMQNLFTFLNDSKTVSLKMTENVITLRKQLTASIFNLKDKIKLTDLKKKELEQTKKALEKYEDEKKDMNNFEYEVDEAYKEKVKIESKLWHIQSKKATCCNVCKENCHYPGCWWVSDLKWCSVMSNGKCLSCTRKCDVSVHTKGDEIYVSKTRKVKKTYKDLMKKYEENAGDKMSLMSSLENEIKENQLNKEFLVKECYQNVVTLEITALKSDSAFVIEHLDFLIKIMKEIGKTEGVQKLEKLKKM</sequence>
<dbReference type="GO" id="GO:0005525">
    <property type="term" value="F:GTP binding"/>
    <property type="evidence" value="ECO:0007669"/>
    <property type="project" value="InterPro"/>
</dbReference>
<reference evidence="5 6" key="1">
    <citation type="submission" date="2020-10" db="EMBL/GenBank/DDBJ databases">
        <title>Pygocentrus nattereri (red-bellied piranha) genome, fPygNat1, primary haplotype.</title>
        <authorList>
            <person name="Myers G."/>
            <person name="Meyer A."/>
            <person name="Karagic N."/>
            <person name="Pippel M."/>
            <person name="Winkler S."/>
            <person name="Tracey A."/>
            <person name="Wood J."/>
            <person name="Formenti G."/>
            <person name="Howe K."/>
            <person name="Fedrigo O."/>
            <person name="Jarvis E.D."/>
        </authorList>
    </citation>
    <scope>NUCLEOTIDE SEQUENCE [LARGE SCALE GENOMIC DNA]</scope>
</reference>
<dbReference type="InterPro" id="IPR006703">
    <property type="entry name" value="G_AIG1"/>
</dbReference>
<dbReference type="GeneID" id="108429256"/>
<proteinExistence type="inferred from homology"/>
<comment type="similarity">
    <text evidence="1">Belongs to the TRAFAC class TrmE-Era-EngA-EngB-Septin-like GTPase superfamily. AIG1/Toc34/Toc159-like paraseptin GTPase family. IAN subfamily.</text>
</comment>
<protein>
    <recommendedName>
        <fullName evidence="4">AAA+ ATPase domain-containing protein</fullName>
    </recommendedName>
</protein>
<evidence type="ECO:0000259" key="4">
    <source>
        <dbReference type="SMART" id="SM00382"/>
    </source>
</evidence>
<dbReference type="Ensembl" id="ENSPNAT00000006559.2">
    <property type="protein sequence ID" value="ENSPNAP00000004699.2"/>
    <property type="gene ID" value="ENSPNAG00000011121.2"/>
</dbReference>
<dbReference type="OMA" id="CEVIQDG"/>
<evidence type="ECO:0000313" key="6">
    <source>
        <dbReference type="Proteomes" id="UP001501920"/>
    </source>
</evidence>
<dbReference type="AlphaFoldDB" id="A0A3B4C239"/>
<evidence type="ECO:0000256" key="2">
    <source>
        <dbReference type="ARBA" id="ARBA00022741"/>
    </source>
</evidence>
<accession>A0A3B4C239</accession>
<dbReference type="InterPro" id="IPR027417">
    <property type="entry name" value="P-loop_NTPase"/>
</dbReference>
<reference evidence="5" key="3">
    <citation type="submission" date="2025-09" db="UniProtKB">
        <authorList>
            <consortium name="Ensembl"/>
        </authorList>
    </citation>
    <scope>IDENTIFICATION</scope>
</reference>
<dbReference type="PROSITE" id="PS00675">
    <property type="entry name" value="SIGMA54_INTERACT_1"/>
    <property type="match status" value="1"/>
</dbReference>
<evidence type="ECO:0000256" key="1">
    <source>
        <dbReference type="ARBA" id="ARBA00008535"/>
    </source>
</evidence>
<dbReference type="InterPro" id="IPR025662">
    <property type="entry name" value="Sigma_54_int_dom_ATP-bd_1"/>
</dbReference>
<dbReference type="Gene3D" id="3.40.50.300">
    <property type="entry name" value="P-loop containing nucleotide triphosphate hydrolases"/>
    <property type="match status" value="1"/>
</dbReference>
<dbReference type="Pfam" id="PF04548">
    <property type="entry name" value="AIG1"/>
    <property type="match status" value="1"/>
</dbReference>
<feature type="coiled-coil region" evidence="3">
    <location>
        <begin position="424"/>
        <end position="458"/>
    </location>
</feature>
<dbReference type="PANTHER" id="PTHR32046:SF11">
    <property type="entry name" value="IMMUNE-ASSOCIATED NUCLEOTIDE-BINDING PROTEIN 10-LIKE"/>
    <property type="match status" value="1"/>
</dbReference>
<keyword evidence="3" id="KW-0175">Coiled coil</keyword>
<dbReference type="RefSeq" id="XP_017556383.2">
    <property type="nucleotide sequence ID" value="XM_017700894.2"/>
</dbReference>
<evidence type="ECO:0000313" key="5">
    <source>
        <dbReference type="Ensembl" id="ENSPNAP00000004699.2"/>
    </source>
</evidence>
<feature type="domain" description="AAA+ ATPase" evidence="4">
    <location>
        <begin position="61"/>
        <end position="232"/>
    </location>
</feature>
<name>A0A3B4C239_PYGNA</name>
<dbReference type="CDD" id="cd00882">
    <property type="entry name" value="Ras_like_GTPase"/>
    <property type="match status" value="1"/>
</dbReference>
<feature type="coiled-coil region" evidence="3">
    <location>
        <begin position="305"/>
        <end position="342"/>
    </location>
</feature>
<organism evidence="5 6">
    <name type="scientific">Pygocentrus nattereri</name>
    <name type="common">Red-bellied piranha</name>
    <dbReference type="NCBI Taxonomy" id="42514"/>
    <lineage>
        <taxon>Eukaryota</taxon>
        <taxon>Metazoa</taxon>
        <taxon>Chordata</taxon>
        <taxon>Craniata</taxon>
        <taxon>Vertebrata</taxon>
        <taxon>Euteleostomi</taxon>
        <taxon>Actinopterygii</taxon>
        <taxon>Neopterygii</taxon>
        <taxon>Teleostei</taxon>
        <taxon>Ostariophysi</taxon>
        <taxon>Characiformes</taxon>
        <taxon>Characoidei</taxon>
        <taxon>Pygocentrus</taxon>
    </lineage>
</organism>
<dbReference type="Proteomes" id="UP001501920">
    <property type="component" value="Chromosome 3"/>
</dbReference>
<dbReference type="InterPro" id="IPR003593">
    <property type="entry name" value="AAA+_ATPase"/>
</dbReference>
<dbReference type="PANTHER" id="PTHR32046">
    <property type="entry name" value="G DOMAIN-CONTAINING PROTEIN"/>
    <property type="match status" value="1"/>
</dbReference>
<dbReference type="SMART" id="SM00382">
    <property type="entry name" value="AAA"/>
    <property type="match status" value="1"/>
</dbReference>
<keyword evidence="2" id="KW-0547">Nucleotide-binding</keyword>
<dbReference type="SUPFAM" id="SSF52540">
    <property type="entry name" value="P-loop containing nucleoside triphosphate hydrolases"/>
    <property type="match status" value="1"/>
</dbReference>
<dbReference type="GeneTree" id="ENSGT00500000044904"/>